<keyword evidence="12" id="KW-1015">Disulfide bond</keyword>
<reference evidence="14" key="2">
    <citation type="submission" date="2023-05" db="EMBL/GenBank/DDBJ databases">
        <authorList>
            <person name="Schelkunov M.I."/>
        </authorList>
    </citation>
    <scope>NUCLEOTIDE SEQUENCE</scope>
    <source>
        <strain evidence="14">Hsosn_3</strain>
        <tissue evidence="14">Leaf</tissue>
    </source>
</reference>
<dbReference type="SUPFAM" id="SSF56112">
    <property type="entry name" value="Protein kinase-like (PK-like)"/>
    <property type="match status" value="1"/>
</dbReference>
<dbReference type="SMART" id="SM00220">
    <property type="entry name" value="S_TKc"/>
    <property type="match status" value="1"/>
</dbReference>
<evidence type="ECO:0000313" key="15">
    <source>
        <dbReference type="Proteomes" id="UP001237642"/>
    </source>
</evidence>
<gene>
    <name evidence="14" type="ORF">POM88_001428</name>
</gene>
<dbReference type="GO" id="GO:0004674">
    <property type="term" value="F:protein serine/threonine kinase activity"/>
    <property type="evidence" value="ECO:0007669"/>
    <property type="project" value="UniProtKB-EC"/>
</dbReference>
<dbReference type="Gene3D" id="1.10.510.10">
    <property type="entry name" value="Transferase(Phosphotransferase) domain 1"/>
    <property type="match status" value="1"/>
</dbReference>
<comment type="subcellular location">
    <subcellularLocation>
        <location evidence="1">Cell membrane</location>
        <topology evidence="1">Single-pass membrane protein</topology>
    </subcellularLocation>
</comment>
<name>A0AAD8NBP3_9APIA</name>
<dbReference type="Gene3D" id="3.30.200.20">
    <property type="entry name" value="Phosphorylase Kinase, domain 1"/>
    <property type="match status" value="1"/>
</dbReference>
<dbReference type="PROSITE" id="PS50011">
    <property type="entry name" value="PROTEIN_KINASE_DOM"/>
    <property type="match status" value="1"/>
</dbReference>
<evidence type="ECO:0000256" key="1">
    <source>
        <dbReference type="ARBA" id="ARBA00004162"/>
    </source>
</evidence>
<evidence type="ECO:0000256" key="8">
    <source>
        <dbReference type="ARBA" id="ARBA00022777"/>
    </source>
</evidence>
<accession>A0AAD8NBP3</accession>
<evidence type="ECO:0000313" key="14">
    <source>
        <dbReference type="EMBL" id="KAK1401823.1"/>
    </source>
</evidence>
<keyword evidence="15" id="KW-1185">Reference proteome</keyword>
<evidence type="ECO:0000256" key="6">
    <source>
        <dbReference type="ARBA" id="ARBA00022729"/>
    </source>
</evidence>
<evidence type="ECO:0000256" key="9">
    <source>
        <dbReference type="ARBA" id="ARBA00022840"/>
    </source>
</evidence>
<dbReference type="AlphaFoldDB" id="A0AAD8NBP3"/>
<reference evidence="14" key="1">
    <citation type="submission" date="2023-02" db="EMBL/GenBank/DDBJ databases">
        <title>Genome of toxic invasive species Heracleum sosnowskyi carries increased number of genes despite the absence of recent whole-genome duplications.</title>
        <authorList>
            <person name="Schelkunov M."/>
            <person name="Shtratnikova V."/>
            <person name="Makarenko M."/>
            <person name="Klepikova A."/>
            <person name="Omelchenko D."/>
            <person name="Novikova G."/>
            <person name="Obukhova E."/>
            <person name="Bogdanov V."/>
            <person name="Penin A."/>
            <person name="Logacheva M."/>
        </authorList>
    </citation>
    <scope>NUCLEOTIDE SEQUENCE</scope>
    <source>
        <strain evidence="14">Hsosn_3</strain>
        <tissue evidence="14">Leaf</tissue>
    </source>
</reference>
<dbReference type="FunFam" id="3.30.200.20:FF:000228">
    <property type="entry name" value="Serine/threonine-protein kinase BIK1"/>
    <property type="match status" value="1"/>
</dbReference>
<keyword evidence="7" id="KW-0547">Nucleotide-binding</keyword>
<dbReference type="PROSITE" id="PS00108">
    <property type="entry name" value="PROTEIN_KINASE_ST"/>
    <property type="match status" value="1"/>
</dbReference>
<keyword evidence="6" id="KW-0732">Signal</keyword>
<evidence type="ECO:0000256" key="3">
    <source>
        <dbReference type="ARBA" id="ARBA00022475"/>
    </source>
</evidence>
<organism evidence="14 15">
    <name type="scientific">Heracleum sosnowskyi</name>
    <dbReference type="NCBI Taxonomy" id="360622"/>
    <lineage>
        <taxon>Eukaryota</taxon>
        <taxon>Viridiplantae</taxon>
        <taxon>Streptophyta</taxon>
        <taxon>Embryophyta</taxon>
        <taxon>Tracheophyta</taxon>
        <taxon>Spermatophyta</taxon>
        <taxon>Magnoliopsida</taxon>
        <taxon>eudicotyledons</taxon>
        <taxon>Gunneridae</taxon>
        <taxon>Pentapetalae</taxon>
        <taxon>asterids</taxon>
        <taxon>campanulids</taxon>
        <taxon>Apiales</taxon>
        <taxon>Apiaceae</taxon>
        <taxon>Apioideae</taxon>
        <taxon>apioid superclade</taxon>
        <taxon>Tordylieae</taxon>
        <taxon>Tordyliinae</taxon>
        <taxon>Heracleum</taxon>
    </lineage>
</organism>
<dbReference type="Proteomes" id="UP001237642">
    <property type="component" value="Unassembled WGS sequence"/>
</dbReference>
<dbReference type="GO" id="GO:0005524">
    <property type="term" value="F:ATP binding"/>
    <property type="evidence" value="ECO:0007669"/>
    <property type="project" value="UniProtKB-KW"/>
</dbReference>
<feature type="domain" description="Protein kinase" evidence="13">
    <location>
        <begin position="77"/>
        <end position="363"/>
    </location>
</feature>
<evidence type="ECO:0000256" key="7">
    <source>
        <dbReference type="ARBA" id="ARBA00022741"/>
    </source>
</evidence>
<dbReference type="InterPro" id="IPR008271">
    <property type="entry name" value="Ser/Thr_kinase_AS"/>
</dbReference>
<evidence type="ECO:0000256" key="4">
    <source>
        <dbReference type="ARBA" id="ARBA00022679"/>
    </source>
</evidence>
<comment type="caution">
    <text evidence="14">The sequence shown here is derived from an EMBL/GenBank/DDBJ whole genome shotgun (WGS) entry which is preliminary data.</text>
</comment>
<sequence>MGICYGKSAKCAHASSNQLMETTSSLSNKRQDSSSPSKKSVSLSFNKTVVAPEGEISVSNTLRAFSYHDLKNAAKNFRSDSLLGEGGFGWVYKAWLDENSLAASRPGSGISVAIKKLKTGSCQGHREWLTEVNYLGQLHHQNLVKLIGYCVESDNRLLVYEFMSKGSLENHLFRRGVQPIPWATRVHIATDVARGISFLHNLDSNVIYRDLKASNILLDSDFNAKLSDFGYARAGPTGDRTHVSTRVVGTKGYAAPEYVATGRLTTKSDVYSFGVVLLELLSGRRALGDERAGGVDEETLVDWAKPLLGDKRVLRIMDTRMGGQYPKKEAQAVASLAYQCLDFDPKLRPSMLDVVGKLEQIPLAKNVSRTLQVKQEHNGKTRTKSSR</sequence>
<dbReference type="CDD" id="cd14066">
    <property type="entry name" value="STKc_IRAK"/>
    <property type="match status" value="1"/>
</dbReference>
<dbReference type="GO" id="GO:0051707">
    <property type="term" value="P:response to other organism"/>
    <property type="evidence" value="ECO:0007669"/>
    <property type="project" value="UniProtKB-ARBA"/>
</dbReference>
<evidence type="ECO:0000256" key="11">
    <source>
        <dbReference type="ARBA" id="ARBA00023136"/>
    </source>
</evidence>
<keyword evidence="5" id="KW-0812">Transmembrane</keyword>
<dbReference type="EMBL" id="JAUIZM010000001">
    <property type="protein sequence ID" value="KAK1401823.1"/>
    <property type="molecule type" value="Genomic_DNA"/>
</dbReference>
<dbReference type="InterPro" id="IPR050823">
    <property type="entry name" value="Plant_Ser_Thr_Prot_Kinase"/>
</dbReference>
<dbReference type="InterPro" id="IPR000719">
    <property type="entry name" value="Prot_kinase_dom"/>
</dbReference>
<dbReference type="GO" id="GO:0005886">
    <property type="term" value="C:plasma membrane"/>
    <property type="evidence" value="ECO:0007669"/>
    <property type="project" value="UniProtKB-SubCell"/>
</dbReference>
<dbReference type="InterPro" id="IPR001245">
    <property type="entry name" value="Ser-Thr/Tyr_kinase_cat_dom"/>
</dbReference>
<protein>
    <recommendedName>
        <fullName evidence="2">non-specific serine/threonine protein kinase</fullName>
        <ecNumber evidence="2">2.7.11.1</ecNumber>
    </recommendedName>
</protein>
<proteinExistence type="predicted"/>
<keyword evidence="4" id="KW-0808">Transferase</keyword>
<keyword evidence="8 14" id="KW-0418">Kinase</keyword>
<evidence type="ECO:0000256" key="12">
    <source>
        <dbReference type="ARBA" id="ARBA00023157"/>
    </source>
</evidence>
<keyword evidence="10" id="KW-1133">Transmembrane helix</keyword>
<dbReference type="Pfam" id="PF07714">
    <property type="entry name" value="PK_Tyr_Ser-Thr"/>
    <property type="match status" value="1"/>
</dbReference>
<keyword evidence="3" id="KW-1003">Cell membrane</keyword>
<keyword evidence="11" id="KW-0472">Membrane</keyword>
<dbReference type="FunFam" id="1.10.510.10:FF:000468">
    <property type="entry name" value="PTI1-like tyrosine-protein kinase 3"/>
    <property type="match status" value="1"/>
</dbReference>
<evidence type="ECO:0000256" key="5">
    <source>
        <dbReference type="ARBA" id="ARBA00022692"/>
    </source>
</evidence>
<evidence type="ECO:0000259" key="13">
    <source>
        <dbReference type="PROSITE" id="PS50011"/>
    </source>
</evidence>
<dbReference type="EC" id="2.7.11.1" evidence="2"/>
<dbReference type="InterPro" id="IPR011009">
    <property type="entry name" value="Kinase-like_dom_sf"/>
</dbReference>
<evidence type="ECO:0000256" key="2">
    <source>
        <dbReference type="ARBA" id="ARBA00012513"/>
    </source>
</evidence>
<dbReference type="PANTHER" id="PTHR45621">
    <property type="entry name" value="OS01G0588500 PROTEIN-RELATED"/>
    <property type="match status" value="1"/>
</dbReference>
<keyword evidence="9" id="KW-0067">ATP-binding</keyword>
<evidence type="ECO:0000256" key="10">
    <source>
        <dbReference type="ARBA" id="ARBA00022989"/>
    </source>
</evidence>